<evidence type="ECO:0000313" key="2">
    <source>
        <dbReference type="EMBL" id="STV29981.1"/>
    </source>
</evidence>
<reference evidence="3 4" key="1">
    <citation type="submission" date="2018-06" db="EMBL/GenBank/DDBJ databases">
        <authorList>
            <consortium name="Pathogen Informatics"/>
            <person name="Doyle S."/>
        </authorList>
    </citation>
    <scope>NUCLEOTIDE SEQUENCE [LARGE SCALE GENOMIC DNA]</scope>
    <source>
        <strain evidence="1 3">NCTC5051</strain>
        <strain evidence="2 4">NCTC5053</strain>
    </source>
</reference>
<dbReference type="EMBL" id="UGLU01000001">
    <property type="protein sequence ID" value="STU44671.1"/>
    <property type="molecule type" value="Genomic_DNA"/>
</dbReference>
<organism evidence="2 4">
    <name type="scientific">Klebsiella pneumoniae</name>
    <dbReference type="NCBI Taxonomy" id="573"/>
    <lineage>
        <taxon>Bacteria</taxon>
        <taxon>Pseudomonadati</taxon>
        <taxon>Pseudomonadota</taxon>
        <taxon>Gammaproteobacteria</taxon>
        <taxon>Enterobacterales</taxon>
        <taxon>Enterobacteriaceae</taxon>
        <taxon>Klebsiella/Raoultella group</taxon>
        <taxon>Klebsiella</taxon>
        <taxon>Klebsiella pneumoniae complex</taxon>
    </lineage>
</organism>
<proteinExistence type="predicted"/>
<evidence type="ECO:0000313" key="4">
    <source>
        <dbReference type="Proteomes" id="UP000254387"/>
    </source>
</evidence>
<evidence type="ECO:0000313" key="3">
    <source>
        <dbReference type="Proteomes" id="UP000254141"/>
    </source>
</evidence>
<dbReference type="Proteomes" id="UP000254141">
    <property type="component" value="Unassembled WGS sequence"/>
</dbReference>
<dbReference type="AlphaFoldDB" id="A0A378B7W5"/>
<accession>A0A378B7W5</accession>
<dbReference type="Proteomes" id="UP000254387">
    <property type="component" value="Unassembled WGS sequence"/>
</dbReference>
<evidence type="ECO:0000313" key="1">
    <source>
        <dbReference type="EMBL" id="STU44671.1"/>
    </source>
</evidence>
<protein>
    <submittedName>
        <fullName evidence="2">Uncharacterized protein</fullName>
    </submittedName>
</protein>
<dbReference type="EMBL" id="UGMN01000004">
    <property type="protein sequence ID" value="STV29981.1"/>
    <property type="molecule type" value="Genomic_DNA"/>
</dbReference>
<sequence length="117" mass="12789">MNNRDVYALMTSPAMGKSDGMDAADLRIAADVGRLAVNDYLRGLAAIGNITFWACENENYTDHVHDLEALAVLLKHSAHMVRATSFYSDHADYMADLNDNSDDFEPIPPGASADEII</sequence>
<name>A0A378B7W5_KLEPN</name>
<gene>
    <name evidence="1" type="ORF">NCTC5051_00125</name>
    <name evidence="2" type="ORF">NCTC5053_03509</name>
</gene>